<dbReference type="AlphaFoldDB" id="A0A0X3TC47"/>
<dbReference type="PANTHER" id="PTHR10996">
    <property type="entry name" value="2-HYDROXYACID DEHYDROGENASE-RELATED"/>
    <property type="match status" value="1"/>
</dbReference>
<dbReference type="SUPFAM" id="SSF52283">
    <property type="entry name" value="Formate/glycerate dehydrogenase catalytic domain-like"/>
    <property type="match status" value="1"/>
</dbReference>
<dbReference type="SUPFAM" id="SSF51735">
    <property type="entry name" value="NAD(P)-binding Rossmann-fold domains"/>
    <property type="match status" value="1"/>
</dbReference>
<dbReference type="GO" id="GO:0016618">
    <property type="term" value="F:hydroxypyruvate reductase [NAD(P)H] activity"/>
    <property type="evidence" value="ECO:0007669"/>
    <property type="project" value="TreeGrafter"/>
</dbReference>
<dbReference type="GO" id="GO:0005829">
    <property type="term" value="C:cytosol"/>
    <property type="evidence" value="ECO:0007669"/>
    <property type="project" value="TreeGrafter"/>
</dbReference>
<name>A0A0X3TC47_9RHOB</name>
<evidence type="ECO:0000256" key="4">
    <source>
        <dbReference type="RuleBase" id="RU003719"/>
    </source>
</evidence>
<dbReference type="InterPro" id="IPR036291">
    <property type="entry name" value="NAD(P)-bd_dom_sf"/>
</dbReference>
<reference evidence="8" key="1">
    <citation type="submission" date="2015-12" db="EMBL/GenBank/DDBJ databases">
        <authorList>
            <person name="Zhang G."/>
            <person name="Stingl U."/>
        </authorList>
    </citation>
    <scope>NUCLEOTIDE SEQUENCE [LARGE SCALE GENOMIC DNA]</scope>
    <source>
        <strain evidence="8">ZGT118</strain>
    </source>
</reference>
<feature type="domain" description="D-isomer specific 2-hydroxyacid dehydrogenase NAD-binding" evidence="6">
    <location>
        <begin position="109"/>
        <end position="285"/>
    </location>
</feature>
<proteinExistence type="inferred from homology"/>
<dbReference type="InterPro" id="IPR006139">
    <property type="entry name" value="D-isomer_2_OHA_DH_cat_dom"/>
</dbReference>
<dbReference type="PANTHER" id="PTHR10996:SF178">
    <property type="entry name" value="2-HYDROXYACID DEHYDROGENASE YGL185C-RELATED"/>
    <property type="match status" value="1"/>
</dbReference>
<dbReference type="InterPro" id="IPR006140">
    <property type="entry name" value="D-isomer_DH_NAD-bd"/>
</dbReference>
<evidence type="ECO:0000256" key="1">
    <source>
        <dbReference type="ARBA" id="ARBA00005854"/>
    </source>
</evidence>
<dbReference type="STRING" id="1685379.AVO45_14860"/>
<dbReference type="Pfam" id="PF02826">
    <property type="entry name" value="2-Hacid_dh_C"/>
    <property type="match status" value="1"/>
</dbReference>
<evidence type="ECO:0000313" key="8">
    <source>
        <dbReference type="Proteomes" id="UP000053791"/>
    </source>
</evidence>
<keyword evidence="2 4" id="KW-0560">Oxidoreductase</keyword>
<dbReference type="PROSITE" id="PS00671">
    <property type="entry name" value="D_2_HYDROXYACID_DH_3"/>
    <property type="match status" value="1"/>
</dbReference>
<evidence type="ECO:0000256" key="2">
    <source>
        <dbReference type="ARBA" id="ARBA00023002"/>
    </source>
</evidence>
<dbReference type="Proteomes" id="UP000053791">
    <property type="component" value="Unassembled WGS sequence"/>
</dbReference>
<evidence type="ECO:0000259" key="6">
    <source>
        <dbReference type="Pfam" id="PF02826"/>
    </source>
</evidence>
<dbReference type="OrthoDB" id="9793626at2"/>
<comment type="similarity">
    <text evidence="1 4">Belongs to the D-isomer specific 2-hydroxyacid dehydrogenase family.</text>
</comment>
<evidence type="ECO:0000259" key="5">
    <source>
        <dbReference type="Pfam" id="PF00389"/>
    </source>
</evidence>
<protein>
    <submittedName>
        <fullName evidence="7">D-glycerate dehydrogenase</fullName>
    </submittedName>
</protein>
<keyword evidence="8" id="KW-1185">Reference proteome</keyword>
<evidence type="ECO:0000313" key="7">
    <source>
        <dbReference type="EMBL" id="KUJ73362.1"/>
    </source>
</evidence>
<dbReference type="GO" id="GO:0051287">
    <property type="term" value="F:NAD binding"/>
    <property type="evidence" value="ECO:0007669"/>
    <property type="project" value="InterPro"/>
</dbReference>
<dbReference type="Gene3D" id="3.40.50.720">
    <property type="entry name" value="NAD(P)-binding Rossmann-like Domain"/>
    <property type="match status" value="2"/>
</dbReference>
<gene>
    <name evidence="7" type="ORF">AVO45_14860</name>
</gene>
<comment type="caution">
    <text evidence="7">The sequence shown here is derived from an EMBL/GenBank/DDBJ whole genome shotgun (WGS) entry which is preliminary data.</text>
</comment>
<dbReference type="GO" id="GO:0030267">
    <property type="term" value="F:glyoxylate reductase (NADPH) activity"/>
    <property type="evidence" value="ECO:0007669"/>
    <property type="project" value="TreeGrafter"/>
</dbReference>
<dbReference type="Pfam" id="PF00389">
    <property type="entry name" value="2-Hacid_dh"/>
    <property type="match status" value="1"/>
</dbReference>
<evidence type="ECO:0000256" key="3">
    <source>
        <dbReference type="ARBA" id="ARBA00023027"/>
    </source>
</evidence>
<dbReference type="EMBL" id="LQBQ01000038">
    <property type="protein sequence ID" value="KUJ73362.1"/>
    <property type="molecule type" value="Genomic_DNA"/>
</dbReference>
<dbReference type="InterPro" id="IPR050223">
    <property type="entry name" value="D-isomer_2-hydroxyacid_DH"/>
</dbReference>
<dbReference type="RefSeq" id="WP_068349779.1">
    <property type="nucleotide sequence ID" value="NZ_LQBQ01000038.1"/>
</dbReference>
<dbReference type="InterPro" id="IPR029753">
    <property type="entry name" value="D-isomer_DH_CS"/>
</dbReference>
<accession>A0A0X3TC47</accession>
<organism evidence="7 8">
    <name type="scientific">Ruegeria marisrubri</name>
    <dbReference type="NCBI Taxonomy" id="1685379"/>
    <lineage>
        <taxon>Bacteria</taxon>
        <taxon>Pseudomonadati</taxon>
        <taxon>Pseudomonadota</taxon>
        <taxon>Alphaproteobacteria</taxon>
        <taxon>Rhodobacterales</taxon>
        <taxon>Roseobacteraceae</taxon>
        <taxon>Ruegeria</taxon>
    </lineage>
</organism>
<feature type="domain" description="D-isomer specific 2-hydroxyacid dehydrogenase catalytic" evidence="5">
    <location>
        <begin position="10"/>
        <end position="316"/>
    </location>
</feature>
<sequence>MKLWITRPMPPAVEARARADFDAEIRDSNLPLSRDEMHRALTGFDIVVPTLGDLFSADIFAAVPQPRCKLLANFGVGYNHIDVRAALAAGVQVTNTPGAVTDATADIAMTLLLATARRAGEGERLVRSGQWQGWHPTQMLGQHVTGKRVGIVGMGRIGQAIARRCHFGFGMQVAYVARSRKELEFPAEYVPDLPALAASVDFLMLAVPGGAETRHLIDALVLDAMKPSALLINIARGEVVDETALIGALQGGQIAGAGLDVYEFEPEVPAALREMENVTLLPHLGTATEEVRTDMGNMALDNVAAFLNGRPLPNAVTA</sequence>
<keyword evidence="3" id="KW-0520">NAD</keyword>
<dbReference type="CDD" id="cd05301">
    <property type="entry name" value="GDH"/>
    <property type="match status" value="1"/>
</dbReference>
<dbReference type="FunFam" id="3.40.50.720:FF:000203">
    <property type="entry name" value="D-3-phosphoglycerate dehydrogenase (SerA)"/>
    <property type="match status" value="1"/>
</dbReference>